<gene>
    <name evidence="1" type="ORF">R1flu_021678</name>
</gene>
<keyword evidence="2" id="KW-1185">Reference proteome</keyword>
<dbReference type="AlphaFoldDB" id="A0ABD1ZQ33"/>
<organism evidence="1 2">
    <name type="scientific">Riccia fluitans</name>
    <dbReference type="NCBI Taxonomy" id="41844"/>
    <lineage>
        <taxon>Eukaryota</taxon>
        <taxon>Viridiplantae</taxon>
        <taxon>Streptophyta</taxon>
        <taxon>Embryophyta</taxon>
        <taxon>Marchantiophyta</taxon>
        <taxon>Marchantiopsida</taxon>
        <taxon>Marchantiidae</taxon>
        <taxon>Marchantiales</taxon>
        <taxon>Ricciaceae</taxon>
        <taxon>Riccia</taxon>
    </lineage>
</organism>
<sequence>MNTNRHVPYVFPCLPKEPLARCTKHRQDVFGQTLLDHWELQQEEFVSHWSKVLSSISRFIPSSSVLPRRHFCLSPPAWKVVLGRAFRSRKCIACNDRWAVVQSVGFLQPAESFH</sequence>
<name>A0ABD1ZQ33_9MARC</name>
<accession>A0ABD1ZQ33</accession>
<evidence type="ECO:0000313" key="1">
    <source>
        <dbReference type="EMBL" id="KAL2653550.1"/>
    </source>
</evidence>
<comment type="caution">
    <text evidence="1">The sequence shown here is derived from an EMBL/GenBank/DDBJ whole genome shotgun (WGS) entry which is preliminary data.</text>
</comment>
<evidence type="ECO:0000313" key="2">
    <source>
        <dbReference type="Proteomes" id="UP001605036"/>
    </source>
</evidence>
<dbReference type="Proteomes" id="UP001605036">
    <property type="component" value="Unassembled WGS sequence"/>
</dbReference>
<reference evidence="1 2" key="1">
    <citation type="submission" date="2024-09" db="EMBL/GenBank/DDBJ databases">
        <title>Chromosome-scale assembly of Riccia fluitans.</title>
        <authorList>
            <person name="Paukszto L."/>
            <person name="Sawicki J."/>
            <person name="Karawczyk K."/>
            <person name="Piernik-Szablinska J."/>
            <person name="Szczecinska M."/>
            <person name="Mazdziarz M."/>
        </authorList>
    </citation>
    <scope>NUCLEOTIDE SEQUENCE [LARGE SCALE GENOMIC DNA]</scope>
    <source>
        <strain evidence="1">Rf_01</strain>
        <tissue evidence="1">Aerial parts of the thallus</tissue>
    </source>
</reference>
<protein>
    <submittedName>
        <fullName evidence="1">Uncharacterized protein</fullName>
    </submittedName>
</protein>
<dbReference type="EMBL" id="JBHFFA010000001">
    <property type="protein sequence ID" value="KAL2653550.1"/>
    <property type="molecule type" value="Genomic_DNA"/>
</dbReference>
<proteinExistence type="predicted"/>